<organism evidence="2 3">
    <name type="scientific">Exidia glandulosa HHB12029</name>
    <dbReference type="NCBI Taxonomy" id="1314781"/>
    <lineage>
        <taxon>Eukaryota</taxon>
        <taxon>Fungi</taxon>
        <taxon>Dikarya</taxon>
        <taxon>Basidiomycota</taxon>
        <taxon>Agaricomycotina</taxon>
        <taxon>Agaricomycetes</taxon>
        <taxon>Auriculariales</taxon>
        <taxon>Exidiaceae</taxon>
        <taxon>Exidia</taxon>
    </lineage>
</organism>
<dbReference type="EMBL" id="KV425977">
    <property type="protein sequence ID" value="KZV94184.1"/>
    <property type="molecule type" value="Genomic_DNA"/>
</dbReference>
<keyword evidence="2" id="KW-0418">Kinase</keyword>
<evidence type="ECO:0000259" key="1">
    <source>
        <dbReference type="PROSITE" id="PS50011"/>
    </source>
</evidence>
<dbReference type="PANTHER" id="PTHR21310:SF39">
    <property type="entry name" value="AMINOGLYCOSIDE PHOSPHOTRANSFERASE DOMAIN-CONTAINING PROTEIN"/>
    <property type="match status" value="1"/>
</dbReference>
<keyword evidence="2" id="KW-0808">Transferase</keyword>
<gene>
    <name evidence="2" type="ORF">EXIGLDRAFT_737327</name>
</gene>
<dbReference type="PROSITE" id="PS50011">
    <property type="entry name" value="PROTEIN_KINASE_DOM"/>
    <property type="match status" value="1"/>
</dbReference>
<dbReference type="OrthoDB" id="8300194at2759"/>
<evidence type="ECO:0000313" key="2">
    <source>
        <dbReference type="EMBL" id="KZV94184.1"/>
    </source>
</evidence>
<dbReference type="Pfam" id="PF01636">
    <property type="entry name" value="APH"/>
    <property type="match status" value="1"/>
</dbReference>
<dbReference type="STRING" id="1314781.A0A165J1D7"/>
<dbReference type="InterPro" id="IPR051678">
    <property type="entry name" value="AGP_Transferase"/>
</dbReference>
<sequence length="276" mass="31077">MALPSWSDISDLSDDALREHCDSPNLPALATAGVNGAENHVRRIARDAVAKWPYSTEPETEAMRLARAQTDVPVPAVLRFAPDGLLVSEYVNGRPLSACWTGLSLWRKVAIVWTLRGYVRQLRSVFPPGPLFPGPVAREPQTCLGVYFTVYGAGPFATHQELADWYDHKLDVSRRVKKIPQGVPTFDRSQPLVFTHLDFKPRNILLDENNVVWLIDWGLAGFYPRHMEYAAMVGSWKVLLGHWLGYYVAGFIAGFYDRQRQFFDTISWGLTTGSLL</sequence>
<dbReference type="InParanoid" id="A0A165J1D7"/>
<dbReference type="InterPro" id="IPR002575">
    <property type="entry name" value="Aminoglycoside_PTrfase"/>
</dbReference>
<feature type="domain" description="Protein kinase" evidence="1">
    <location>
        <begin position="1"/>
        <end position="276"/>
    </location>
</feature>
<accession>A0A165J1D7</accession>
<evidence type="ECO:0000313" key="3">
    <source>
        <dbReference type="Proteomes" id="UP000077266"/>
    </source>
</evidence>
<protein>
    <submittedName>
        <fullName evidence="2">Kinase-like protein</fullName>
    </submittedName>
</protein>
<dbReference type="InterPro" id="IPR011009">
    <property type="entry name" value="Kinase-like_dom_sf"/>
</dbReference>
<keyword evidence="3" id="KW-1185">Reference proteome</keyword>
<dbReference type="Proteomes" id="UP000077266">
    <property type="component" value="Unassembled WGS sequence"/>
</dbReference>
<dbReference type="GO" id="GO:0005524">
    <property type="term" value="F:ATP binding"/>
    <property type="evidence" value="ECO:0007669"/>
    <property type="project" value="InterPro"/>
</dbReference>
<dbReference type="AlphaFoldDB" id="A0A165J1D7"/>
<dbReference type="Gene3D" id="3.90.1200.10">
    <property type="match status" value="1"/>
</dbReference>
<name>A0A165J1D7_EXIGL</name>
<dbReference type="InterPro" id="IPR008271">
    <property type="entry name" value="Ser/Thr_kinase_AS"/>
</dbReference>
<dbReference type="InterPro" id="IPR000719">
    <property type="entry name" value="Prot_kinase_dom"/>
</dbReference>
<proteinExistence type="predicted"/>
<dbReference type="PROSITE" id="PS00108">
    <property type="entry name" value="PROTEIN_KINASE_ST"/>
    <property type="match status" value="1"/>
</dbReference>
<dbReference type="PANTHER" id="PTHR21310">
    <property type="entry name" value="AMINOGLYCOSIDE PHOSPHOTRANSFERASE-RELATED-RELATED"/>
    <property type="match status" value="1"/>
</dbReference>
<dbReference type="GO" id="GO:0004672">
    <property type="term" value="F:protein kinase activity"/>
    <property type="evidence" value="ECO:0007669"/>
    <property type="project" value="InterPro"/>
</dbReference>
<dbReference type="SUPFAM" id="SSF56112">
    <property type="entry name" value="Protein kinase-like (PK-like)"/>
    <property type="match status" value="1"/>
</dbReference>
<reference evidence="2 3" key="1">
    <citation type="journal article" date="2016" name="Mol. Biol. Evol.">
        <title>Comparative Genomics of Early-Diverging Mushroom-Forming Fungi Provides Insights into the Origins of Lignocellulose Decay Capabilities.</title>
        <authorList>
            <person name="Nagy L.G."/>
            <person name="Riley R."/>
            <person name="Tritt A."/>
            <person name="Adam C."/>
            <person name="Daum C."/>
            <person name="Floudas D."/>
            <person name="Sun H."/>
            <person name="Yadav J.S."/>
            <person name="Pangilinan J."/>
            <person name="Larsson K.H."/>
            <person name="Matsuura K."/>
            <person name="Barry K."/>
            <person name="Labutti K."/>
            <person name="Kuo R."/>
            <person name="Ohm R.A."/>
            <person name="Bhattacharya S.S."/>
            <person name="Shirouzu T."/>
            <person name="Yoshinaga Y."/>
            <person name="Martin F.M."/>
            <person name="Grigoriev I.V."/>
            <person name="Hibbett D.S."/>
        </authorList>
    </citation>
    <scope>NUCLEOTIDE SEQUENCE [LARGE SCALE GENOMIC DNA]</scope>
    <source>
        <strain evidence="2 3">HHB12029</strain>
    </source>
</reference>